<dbReference type="Pfam" id="PF03720">
    <property type="entry name" value="UDPG_MGDP_dh_C"/>
    <property type="match status" value="1"/>
</dbReference>
<dbReference type="InterPro" id="IPR017476">
    <property type="entry name" value="UDP-Glc/GDP-Man"/>
</dbReference>
<dbReference type="SUPFAM" id="SSF48179">
    <property type="entry name" value="6-phosphogluconate dehydrogenase C-terminal domain-like"/>
    <property type="match status" value="1"/>
</dbReference>
<feature type="domain" description="UDP-glucose/GDP-mannose dehydrogenase C-terminal" evidence="6">
    <location>
        <begin position="334"/>
        <end position="434"/>
    </location>
</feature>
<evidence type="ECO:0000259" key="6">
    <source>
        <dbReference type="SMART" id="SM00984"/>
    </source>
</evidence>
<dbReference type="Pfam" id="PF03721">
    <property type="entry name" value="UDPG_MGDP_dh_N"/>
    <property type="match status" value="1"/>
</dbReference>
<dbReference type="SUPFAM" id="SSF52413">
    <property type="entry name" value="UDP-glucose/GDP-mannose dehydrogenase C-terminal domain"/>
    <property type="match status" value="1"/>
</dbReference>
<sequence length="441" mass="46325">MTDAPQPGPTTAHPAKADPAQTGPIAVLGLGYVGLPLALALARAGFDVLGLDTDADMIAALSAGHDPNGEVADASLADTTARFSADAADLAGARNFIIAVPTPITDAKTPDLRPVLGACATIAPHLTDGALVVLESTVYPGVTEEVCGPALAAGSGLTVGTQIKLGYSPERVNPGDAEHSMENVVKIIAAQDPETLDRLDAIYSPVVKAGLHRASSIATAEAAKVIENTQRDLNIALVNEFALIFDRLGLDTLEVLEAAGTKWNFLPFRPGLVGGHCIGVDPYYLTYKAQQVGYHPEVILAGRRINDHMGAHVAQSLIKAMLGRGHVVQGARVLVMGYTFKENCADTRNTRVADIVAELQDYSVQVDVHEPWVDAEVMRARHGIDTVAVPEQGAYDAIIVAVGHREFVALGSDGIRSFGKPGALVYDIKGVFGRSGSDLRL</sequence>
<proteinExistence type="inferred from homology"/>
<dbReference type="PANTHER" id="PTHR43491">
    <property type="entry name" value="UDP-N-ACETYL-D-MANNOSAMINE DEHYDROGENASE"/>
    <property type="match status" value="1"/>
</dbReference>
<keyword evidence="2" id="KW-0560">Oxidoreductase</keyword>
<organism evidence="7 8">
    <name type="scientific">Pseudosulfitobacter koreensis</name>
    <dbReference type="NCBI Taxonomy" id="2968472"/>
    <lineage>
        <taxon>Bacteria</taxon>
        <taxon>Pseudomonadati</taxon>
        <taxon>Pseudomonadota</taxon>
        <taxon>Alphaproteobacteria</taxon>
        <taxon>Rhodobacterales</taxon>
        <taxon>Roseobacteraceae</taxon>
        <taxon>Pseudosulfitobacter</taxon>
    </lineage>
</organism>
<evidence type="ECO:0000313" key="8">
    <source>
        <dbReference type="Proteomes" id="UP001165396"/>
    </source>
</evidence>
<dbReference type="Pfam" id="PF00984">
    <property type="entry name" value="UDPG_MGDP_dh"/>
    <property type="match status" value="1"/>
</dbReference>
<evidence type="ECO:0000256" key="2">
    <source>
        <dbReference type="ARBA" id="ARBA00023002"/>
    </source>
</evidence>
<dbReference type="InterPro" id="IPR028359">
    <property type="entry name" value="UDP_ManNAc/GlcNAc_DH"/>
</dbReference>
<protein>
    <submittedName>
        <fullName evidence="7">Nucleotide sugar dehydrogenase</fullName>
    </submittedName>
</protein>
<dbReference type="InterPro" id="IPR014027">
    <property type="entry name" value="UDP-Glc/GDP-Man_DH_C"/>
</dbReference>
<feature type="region of interest" description="Disordered" evidence="5">
    <location>
        <begin position="1"/>
        <end position="20"/>
    </location>
</feature>
<name>A0ABT1Z3P2_9RHOB</name>
<dbReference type="SMART" id="SM00984">
    <property type="entry name" value="UDPG_MGDP_dh_C"/>
    <property type="match status" value="1"/>
</dbReference>
<comment type="caution">
    <text evidence="7">The sequence shown here is derived from an EMBL/GenBank/DDBJ whole genome shotgun (WGS) entry which is preliminary data.</text>
</comment>
<dbReference type="PANTHER" id="PTHR43491:SF2">
    <property type="entry name" value="UDP-N-ACETYL-D-MANNOSAMINE DEHYDROGENASE"/>
    <property type="match status" value="1"/>
</dbReference>
<evidence type="ECO:0000256" key="4">
    <source>
        <dbReference type="PIRNR" id="PIRNR000124"/>
    </source>
</evidence>
<dbReference type="InterPro" id="IPR008927">
    <property type="entry name" value="6-PGluconate_DH-like_C_sf"/>
</dbReference>
<reference evidence="7" key="1">
    <citation type="submission" date="2022-07" db="EMBL/GenBank/DDBJ databases">
        <title>Pseudosulfitobacter sp. strain AP-MA-4, whole genome sequence.</title>
        <authorList>
            <person name="Jiang Y."/>
        </authorList>
    </citation>
    <scope>NUCLEOTIDE SEQUENCE</scope>
    <source>
        <strain evidence="7">AP-MA-4</strain>
    </source>
</reference>
<dbReference type="NCBIfam" id="TIGR03026">
    <property type="entry name" value="NDP-sugDHase"/>
    <property type="match status" value="1"/>
</dbReference>
<evidence type="ECO:0000256" key="3">
    <source>
        <dbReference type="ARBA" id="ARBA00023027"/>
    </source>
</evidence>
<dbReference type="RefSeq" id="WP_258295539.1">
    <property type="nucleotide sequence ID" value="NZ_JANKJG010000012.1"/>
</dbReference>
<dbReference type="SUPFAM" id="SSF51735">
    <property type="entry name" value="NAD(P)-binding Rossmann-fold domains"/>
    <property type="match status" value="1"/>
</dbReference>
<gene>
    <name evidence="7" type="ORF">NTA49_14595</name>
</gene>
<dbReference type="EMBL" id="JANKJG010000012">
    <property type="protein sequence ID" value="MCR8827767.1"/>
    <property type="molecule type" value="Genomic_DNA"/>
</dbReference>
<dbReference type="InterPro" id="IPR001732">
    <property type="entry name" value="UDP-Glc/GDP-Man_DH_N"/>
</dbReference>
<accession>A0ABT1Z3P2</accession>
<dbReference type="Gene3D" id="3.40.50.720">
    <property type="entry name" value="NAD(P)-binding Rossmann-like Domain"/>
    <property type="match status" value="2"/>
</dbReference>
<evidence type="ECO:0000256" key="5">
    <source>
        <dbReference type="SAM" id="MobiDB-lite"/>
    </source>
</evidence>
<comment type="similarity">
    <text evidence="1 4">Belongs to the UDP-glucose/GDP-mannose dehydrogenase family.</text>
</comment>
<keyword evidence="8" id="KW-1185">Reference proteome</keyword>
<dbReference type="PIRSF" id="PIRSF500136">
    <property type="entry name" value="UDP_ManNAc_DH"/>
    <property type="match status" value="1"/>
</dbReference>
<dbReference type="Proteomes" id="UP001165396">
    <property type="component" value="Unassembled WGS sequence"/>
</dbReference>
<keyword evidence="3" id="KW-0520">NAD</keyword>
<dbReference type="PIRSF" id="PIRSF000124">
    <property type="entry name" value="UDPglc_GDPman_dh"/>
    <property type="match status" value="1"/>
</dbReference>
<dbReference type="InterPro" id="IPR036220">
    <property type="entry name" value="UDP-Glc/GDP-Man_DH_C_sf"/>
</dbReference>
<dbReference type="InterPro" id="IPR014026">
    <property type="entry name" value="UDP-Glc/GDP-Man_DH_dimer"/>
</dbReference>
<evidence type="ECO:0000256" key="1">
    <source>
        <dbReference type="ARBA" id="ARBA00006601"/>
    </source>
</evidence>
<dbReference type="InterPro" id="IPR036291">
    <property type="entry name" value="NAD(P)-bd_dom_sf"/>
</dbReference>
<evidence type="ECO:0000313" key="7">
    <source>
        <dbReference type="EMBL" id="MCR8827767.1"/>
    </source>
</evidence>